<dbReference type="eggNOG" id="COG0457">
    <property type="taxonomic scope" value="Bacteria"/>
</dbReference>
<dbReference type="EMBL" id="CAIE01000036">
    <property type="protein sequence ID" value="CCH19876.1"/>
    <property type="molecule type" value="Genomic_DNA"/>
</dbReference>
<gene>
    <name evidence="2" type="ORF">MILUP08_44754</name>
</gene>
<dbReference type="STRING" id="1150864.MILUP08_44754"/>
<organism evidence="2 3">
    <name type="scientific">Micromonospora lupini str. Lupac 08</name>
    <dbReference type="NCBI Taxonomy" id="1150864"/>
    <lineage>
        <taxon>Bacteria</taxon>
        <taxon>Bacillati</taxon>
        <taxon>Actinomycetota</taxon>
        <taxon>Actinomycetes</taxon>
        <taxon>Micromonosporales</taxon>
        <taxon>Micromonosporaceae</taxon>
        <taxon>Micromonospora</taxon>
    </lineage>
</organism>
<proteinExistence type="predicted"/>
<dbReference type="AlphaFoldDB" id="I0L7S9"/>
<dbReference type="InterPro" id="IPR056681">
    <property type="entry name" value="DUF7779"/>
</dbReference>
<keyword evidence="3" id="KW-1185">Reference proteome</keyword>
<evidence type="ECO:0000313" key="2">
    <source>
        <dbReference type="EMBL" id="CCH19876.1"/>
    </source>
</evidence>
<dbReference type="Pfam" id="PF25000">
    <property type="entry name" value="DUF7779"/>
    <property type="match status" value="1"/>
</dbReference>
<name>I0L7S9_9ACTN</name>
<reference evidence="2 3" key="1">
    <citation type="journal article" date="2012" name="J. Bacteriol.">
        <title>Genome Sequence of Micromonospora lupini Lupac 08, Isolated from Root Nodules of Lupinus angustifolius.</title>
        <authorList>
            <person name="Alonso-Vega P."/>
            <person name="Normand P."/>
            <person name="Bacigalupe R."/>
            <person name="Pujic P."/>
            <person name="Lajus A."/>
            <person name="Vallenet D."/>
            <person name="Carro L."/>
            <person name="Coll P."/>
            <person name="Trujillo M.E."/>
        </authorList>
    </citation>
    <scope>NUCLEOTIDE SEQUENCE [LARGE SCALE GENOMIC DNA]</scope>
    <source>
        <strain evidence="2 3">Lupac 08</strain>
    </source>
</reference>
<evidence type="ECO:0000259" key="1">
    <source>
        <dbReference type="Pfam" id="PF25000"/>
    </source>
</evidence>
<accession>I0L7S9</accession>
<dbReference type="Proteomes" id="UP000003448">
    <property type="component" value="Unassembled WGS sequence"/>
</dbReference>
<evidence type="ECO:0000313" key="3">
    <source>
        <dbReference type="Proteomes" id="UP000003448"/>
    </source>
</evidence>
<sequence length="237" mass="26262">MVGEPAAVASKSLRDRSNELRRTHKRLRGYTAAGTWSMSVEAARRRSRAAVDMLSAAAFLAPQDISLDLLSLAASRRLTLSSRGGSASDKADDAVTTLRAYSLVNRSDSSVSVHRLVQAMTRSEMSPRTYRKVAGRVASSLAQVFPNNVESDACWAECERYLPHVLALVEHSDDRSTSDALLEVMNRAGHFLAARRRFRAVEQLMTMAMERASSRTRWRRRLADAMDLRGHALAART</sequence>
<feature type="domain" description="DUF7779" evidence="1">
    <location>
        <begin position="46"/>
        <end position="128"/>
    </location>
</feature>
<protein>
    <recommendedName>
        <fullName evidence="1">DUF7779 domain-containing protein</fullName>
    </recommendedName>
</protein>